<comment type="caution">
    <text evidence="11">The sequence shown here is derived from an EMBL/GenBank/DDBJ whole genome shotgun (WGS) entry which is preliminary data.</text>
</comment>
<dbReference type="GO" id="GO:0005886">
    <property type="term" value="C:plasma membrane"/>
    <property type="evidence" value="ECO:0007669"/>
    <property type="project" value="UniProtKB-SubCell"/>
</dbReference>
<keyword evidence="3" id="KW-0488">Methylation</keyword>
<dbReference type="InterPro" id="IPR051310">
    <property type="entry name" value="MCP_chemotaxis"/>
</dbReference>
<dbReference type="OrthoDB" id="9054408at2"/>
<name>A0A562ZLU1_9BURK</name>
<sequence>MRSFFAPAFWLYARIGLPAGMTLSAILFLVPTALALTGVLGPSATWAAALVLCPLACYFLAAVRLYRSRGIGSLVQLMERIASGELVTESAQSAQAGQGADIVRLHDAIMQMNRSLAGIVKQVTASAEAISMGARTIAEGNSQLSERTHSQAASLEETASGMEQLAAFARQNAEHCTRANDLAADSGQVAVKAASSMQQMAATMRQIDSSARQVSEILATVEGIAFQTNILALNAAVEAARAGEHGRGFAVVASEVRALAQRSAQAAREIKDIIGHSAESVQKGRGLVDATERTMTDVVASAKEVTQVLAAIAQSSRQQSGSVEEINRAIVAIDAATQQNAALVEEAASATEDFQRESAQLVRAIGRFKTDRAEDRARAVALVKSGVRHMRKVGLERACRDFMDPRGGFVQGEDYLFVVDMQCRRLAFPPDPSTVGQSDWNLQDADGNYLSRQNVEIARTAGSGWNDFRVPNPVSGRVEPKSAYVERVDEAVIGCGIYRRDEAAPAPLAVARPAVIPRAQPAVRLSSSTRR</sequence>
<keyword evidence="2" id="KW-1003">Cell membrane</keyword>
<dbReference type="PANTHER" id="PTHR43531:SF14">
    <property type="entry name" value="METHYL-ACCEPTING CHEMOTAXIS PROTEIN I-RELATED"/>
    <property type="match status" value="1"/>
</dbReference>
<dbReference type="EMBL" id="VOBQ01000015">
    <property type="protein sequence ID" value="TWO69463.1"/>
    <property type="molecule type" value="Genomic_DNA"/>
</dbReference>
<accession>A0A562ZLU1</accession>
<dbReference type="GO" id="GO:0007165">
    <property type="term" value="P:signal transduction"/>
    <property type="evidence" value="ECO:0007669"/>
    <property type="project" value="UniProtKB-KW"/>
</dbReference>
<dbReference type="PRINTS" id="PR00260">
    <property type="entry name" value="CHEMTRNSDUCR"/>
</dbReference>
<evidence type="ECO:0000256" key="7">
    <source>
        <dbReference type="ARBA" id="ARBA00029447"/>
    </source>
</evidence>
<gene>
    <name evidence="11" type="ORF">FN976_19445</name>
</gene>
<keyword evidence="8" id="KW-0807">Transducer</keyword>
<keyword evidence="6 9" id="KW-0472">Membrane</keyword>
<evidence type="ECO:0000313" key="12">
    <source>
        <dbReference type="Proteomes" id="UP000318199"/>
    </source>
</evidence>
<evidence type="ECO:0000256" key="6">
    <source>
        <dbReference type="ARBA" id="ARBA00023136"/>
    </source>
</evidence>
<dbReference type="SMART" id="SM01049">
    <property type="entry name" value="Cache_2"/>
    <property type="match status" value="1"/>
</dbReference>
<evidence type="ECO:0000259" key="10">
    <source>
        <dbReference type="PROSITE" id="PS50111"/>
    </source>
</evidence>
<dbReference type="SUPFAM" id="SSF58104">
    <property type="entry name" value="Methyl-accepting chemotaxis protein (MCP) signaling domain"/>
    <property type="match status" value="1"/>
</dbReference>
<protein>
    <recommendedName>
        <fullName evidence="10">Methyl-accepting transducer domain-containing protein</fullName>
    </recommendedName>
</protein>
<dbReference type="Proteomes" id="UP000318199">
    <property type="component" value="Unassembled WGS sequence"/>
</dbReference>
<dbReference type="SMART" id="SM00283">
    <property type="entry name" value="MA"/>
    <property type="match status" value="1"/>
</dbReference>
<comment type="similarity">
    <text evidence="7">Belongs to the methyl-accepting chemotaxis (MCP) protein family.</text>
</comment>
<dbReference type="InterPro" id="IPR004089">
    <property type="entry name" value="MCPsignal_dom"/>
</dbReference>
<feature type="domain" description="Methyl-accepting transducer" evidence="10">
    <location>
        <begin position="126"/>
        <end position="355"/>
    </location>
</feature>
<evidence type="ECO:0000256" key="1">
    <source>
        <dbReference type="ARBA" id="ARBA00004651"/>
    </source>
</evidence>
<dbReference type="AlphaFoldDB" id="A0A562ZLU1"/>
<dbReference type="InterPro" id="IPR004090">
    <property type="entry name" value="Chemotax_Me-accpt_rcpt"/>
</dbReference>
<dbReference type="PROSITE" id="PS50111">
    <property type="entry name" value="CHEMOTAXIS_TRANSDUC_2"/>
    <property type="match status" value="1"/>
</dbReference>
<reference evidence="11 12" key="1">
    <citation type="submission" date="2019-07" db="EMBL/GenBank/DDBJ databases">
        <title>Caenimonas sedimenti sp. nov., isolated from activated sludge.</title>
        <authorList>
            <person name="Xu J."/>
        </authorList>
    </citation>
    <scope>NUCLEOTIDE SEQUENCE [LARGE SCALE GENOMIC DNA]</scope>
    <source>
        <strain evidence="11 12">HX-9-20</strain>
    </source>
</reference>
<dbReference type="InterPro" id="IPR033480">
    <property type="entry name" value="sCache_2"/>
</dbReference>
<dbReference type="PANTHER" id="PTHR43531">
    <property type="entry name" value="PROTEIN ICFG"/>
    <property type="match status" value="1"/>
</dbReference>
<dbReference type="FunFam" id="1.10.287.950:FF:000001">
    <property type="entry name" value="Methyl-accepting chemotaxis sensory transducer"/>
    <property type="match status" value="1"/>
</dbReference>
<comment type="subcellular location">
    <subcellularLocation>
        <location evidence="1">Cell membrane</location>
        <topology evidence="1">Multi-pass membrane protein</topology>
    </subcellularLocation>
</comment>
<dbReference type="CDD" id="cd11386">
    <property type="entry name" value="MCP_signal"/>
    <property type="match status" value="1"/>
</dbReference>
<dbReference type="GO" id="GO:0006935">
    <property type="term" value="P:chemotaxis"/>
    <property type="evidence" value="ECO:0007669"/>
    <property type="project" value="InterPro"/>
</dbReference>
<dbReference type="RefSeq" id="WP_145894721.1">
    <property type="nucleotide sequence ID" value="NZ_VOBQ01000015.1"/>
</dbReference>
<keyword evidence="12" id="KW-1185">Reference proteome</keyword>
<keyword evidence="4 9" id="KW-0812">Transmembrane</keyword>
<dbReference type="GO" id="GO:0004888">
    <property type="term" value="F:transmembrane signaling receptor activity"/>
    <property type="evidence" value="ECO:0007669"/>
    <property type="project" value="InterPro"/>
</dbReference>
<evidence type="ECO:0000256" key="8">
    <source>
        <dbReference type="PROSITE-ProRule" id="PRU00284"/>
    </source>
</evidence>
<evidence type="ECO:0000313" key="11">
    <source>
        <dbReference type="EMBL" id="TWO69463.1"/>
    </source>
</evidence>
<organism evidence="11 12">
    <name type="scientific">Caenimonas sedimenti</name>
    <dbReference type="NCBI Taxonomy" id="2596921"/>
    <lineage>
        <taxon>Bacteria</taxon>
        <taxon>Pseudomonadati</taxon>
        <taxon>Pseudomonadota</taxon>
        <taxon>Betaproteobacteria</taxon>
        <taxon>Burkholderiales</taxon>
        <taxon>Comamonadaceae</taxon>
        <taxon>Caenimonas</taxon>
    </lineage>
</organism>
<dbReference type="Gene3D" id="1.10.287.950">
    <property type="entry name" value="Methyl-accepting chemotaxis protein"/>
    <property type="match status" value="1"/>
</dbReference>
<evidence type="ECO:0000256" key="5">
    <source>
        <dbReference type="ARBA" id="ARBA00022989"/>
    </source>
</evidence>
<evidence type="ECO:0000256" key="2">
    <source>
        <dbReference type="ARBA" id="ARBA00022475"/>
    </source>
</evidence>
<dbReference type="Pfam" id="PF00015">
    <property type="entry name" value="MCPsignal"/>
    <property type="match status" value="1"/>
</dbReference>
<evidence type="ECO:0000256" key="9">
    <source>
        <dbReference type="SAM" id="Phobius"/>
    </source>
</evidence>
<evidence type="ECO:0000256" key="3">
    <source>
        <dbReference type="ARBA" id="ARBA00022481"/>
    </source>
</evidence>
<proteinExistence type="inferred from homology"/>
<dbReference type="Pfam" id="PF17200">
    <property type="entry name" value="sCache_2"/>
    <property type="match status" value="1"/>
</dbReference>
<evidence type="ECO:0000256" key="4">
    <source>
        <dbReference type="ARBA" id="ARBA00022692"/>
    </source>
</evidence>
<keyword evidence="5 9" id="KW-1133">Transmembrane helix</keyword>
<feature type="transmembrane region" description="Helical" evidence="9">
    <location>
        <begin position="45"/>
        <end position="66"/>
    </location>
</feature>